<feature type="transmembrane region" description="Helical" evidence="1">
    <location>
        <begin position="275"/>
        <end position="295"/>
    </location>
</feature>
<dbReference type="Proteomes" id="UP000478892">
    <property type="component" value="Unassembled WGS sequence"/>
</dbReference>
<dbReference type="GO" id="GO:0016020">
    <property type="term" value="C:membrane"/>
    <property type="evidence" value="ECO:0007669"/>
    <property type="project" value="InterPro"/>
</dbReference>
<feature type="transmembrane region" description="Helical" evidence="1">
    <location>
        <begin position="187"/>
        <end position="208"/>
    </location>
</feature>
<reference evidence="3 4" key="1">
    <citation type="submission" date="2019-12" db="EMBL/GenBank/DDBJ databases">
        <authorList>
            <person name="Zhang Y.-J."/>
        </authorList>
    </citation>
    <scope>NUCLEOTIDE SEQUENCE [LARGE SCALE GENOMIC DNA]</scope>
    <source>
        <strain evidence="3 4">CY05</strain>
    </source>
</reference>
<dbReference type="RefSeq" id="WP_157021346.1">
    <property type="nucleotide sequence ID" value="NZ_WQLV01000002.1"/>
</dbReference>
<protein>
    <submittedName>
        <fullName evidence="3">EamA family transporter</fullName>
    </submittedName>
</protein>
<evidence type="ECO:0000313" key="4">
    <source>
        <dbReference type="Proteomes" id="UP000478892"/>
    </source>
</evidence>
<dbReference type="SUPFAM" id="SSF103481">
    <property type="entry name" value="Multidrug resistance efflux transporter EmrE"/>
    <property type="match status" value="1"/>
</dbReference>
<organism evidence="3 4">
    <name type="scientific">Parasedimentitalea huanghaiensis</name>
    <dbReference type="NCBI Taxonomy" id="2682100"/>
    <lineage>
        <taxon>Bacteria</taxon>
        <taxon>Pseudomonadati</taxon>
        <taxon>Pseudomonadota</taxon>
        <taxon>Alphaproteobacteria</taxon>
        <taxon>Rhodobacterales</taxon>
        <taxon>Paracoccaceae</taxon>
        <taxon>Parasedimentitalea</taxon>
    </lineage>
</organism>
<evidence type="ECO:0000259" key="2">
    <source>
        <dbReference type="Pfam" id="PF00892"/>
    </source>
</evidence>
<evidence type="ECO:0000256" key="1">
    <source>
        <dbReference type="SAM" id="Phobius"/>
    </source>
</evidence>
<gene>
    <name evidence="3" type="ORF">GO984_04330</name>
</gene>
<dbReference type="InterPro" id="IPR000620">
    <property type="entry name" value="EamA_dom"/>
</dbReference>
<feature type="transmembrane region" description="Helical" evidence="1">
    <location>
        <begin position="252"/>
        <end position="269"/>
    </location>
</feature>
<dbReference type="AlphaFoldDB" id="A0A6L6WBU6"/>
<name>A0A6L6WBU6_9RHOB</name>
<feature type="transmembrane region" description="Helical" evidence="1">
    <location>
        <begin position="12"/>
        <end position="32"/>
    </location>
</feature>
<dbReference type="InterPro" id="IPR037185">
    <property type="entry name" value="EmrE-like"/>
</dbReference>
<comment type="caution">
    <text evidence="3">The sequence shown here is derived from an EMBL/GenBank/DDBJ whole genome shotgun (WGS) entry which is preliminary data.</text>
</comment>
<keyword evidence="1" id="KW-1133">Transmembrane helix</keyword>
<feature type="transmembrane region" description="Helical" evidence="1">
    <location>
        <begin position="101"/>
        <end position="120"/>
    </location>
</feature>
<feature type="transmembrane region" description="Helical" evidence="1">
    <location>
        <begin position="44"/>
        <end position="63"/>
    </location>
</feature>
<sequence>MNRLRALTVRSEAASAALVLGGALWGVIWLPLRFLAGFGLEGAWPGVLIYSAATLLLFPLAWLVRASLSAHWRQLILCGLLTGGAFSLYSTSLLMTDVVRAVLLFYLTPVWGTVLGLMLLGERLTLARGLALVLGLIGLLVVLGGGDGLPLPRNLGDVLALLSGLAWAFGTLQLYRMGAVAVSTQVFAFILGSLIVSLALVALGGGQFGGVPSGAMLGLATPWALLAALYVLPMLFLTIWPATLLSPGRVGLLLMSEVVVGVASAAIWAGEPFGWRQGAGSLLILAAGAVEVLGARR</sequence>
<feature type="domain" description="EamA" evidence="2">
    <location>
        <begin position="18"/>
        <end position="143"/>
    </location>
</feature>
<feature type="transmembrane region" description="Helical" evidence="1">
    <location>
        <begin position="158"/>
        <end position="175"/>
    </location>
</feature>
<keyword evidence="1" id="KW-0812">Transmembrane</keyword>
<accession>A0A6L6WBU6</accession>
<feature type="transmembrane region" description="Helical" evidence="1">
    <location>
        <begin position="127"/>
        <end position="146"/>
    </location>
</feature>
<dbReference type="Pfam" id="PF00892">
    <property type="entry name" value="EamA"/>
    <property type="match status" value="1"/>
</dbReference>
<evidence type="ECO:0000313" key="3">
    <source>
        <dbReference type="EMBL" id="MVO15030.1"/>
    </source>
</evidence>
<proteinExistence type="predicted"/>
<feature type="transmembrane region" description="Helical" evidence="1">
    <location>
        <begin position="75"/>
        <end position="95"/>
    </location>
</feature>
<keyword evidence="4" id="KW-1185">Reference proteome</keyword>
<dbReference type="EMBL" id="WQLV01000002">
    <property type="protein sequence ID" value="MVO15030.1"/>
    <property type="molecule type" value="Genomic_DNA"/>
</dbReference>
<keyword evidence="1" id="KW-0472">Membrane</keyword>
<feature type="transmembrane region" description="Helical" evidence="1">
    <location>
        <begin position="220"/>
        <end position="240"/>
    </location>
</feature>